<dbReference type="GO" id="GO:0005524">
    <property type="term" value="F:ATP binding"/>
    <property type="evidence" value="ECO:0007669"/>
    <property type="project" value="InterPro"/>
</dbReference>
<sequence>MMTQLNQAYLAPYSLLLQTSPTISTGGLIPQTNGSNLNISQEMLGDLRHLVEGVLKDKEQLNDLLETDGEDVQLWLDVLQMIIELPDVTAELRSSILDMMLRFSKRSGLCPQHLIVENVRMLGDFPIIYGGFGDVWKGKIGEQVVHLRVLRTHVSDGPTLLKECMREAIVWWQLKHPNILPFMGMYYLDKARERPCLVSAWMERGNLVRYLKESPREQVDHSVYIGIHRSFYLHLQTNPSML</sequence>
<dbReference type="InterPro" id="IPR001245">
    <property type="entry name" value="Ser-Thr/Tyr_kinase_cat_dom"/>
</dbReference>
<dbReference type="GO" id="GO:0004674">
    <property type="term" value="F:protein serine/threonine kinase activity"/>
    <property type="evidence" value="ECO:0007669"/>
    <property type="project" value="TreeGrafter"/>
</dbReference>
<protein>
    <recommendedName>
        <fullName evidence="1">Protein kinase domain-containing protein</fullName>
    </recommendedName>
</protein>
<dbReference type="Proteomes" id="UP001049176">
    <property type="component" value="Chromosome 7"/>
</dbReference>
<dbReference type="InterPro" id="IPR011009">
    <property type="entry name" value="Kinase-like_dom_sf"/>
</dbReference>
<dbReference type="AlphaFoldDB" id="A0A9P7UQ06"/>
<evidence type="ECO:0000259" key="1">
    <source>
        <dbReference type="PROSITE" id="PS50011"/>
    </source>
</evidence>
<dbReference type="GeneID" id="66080902"/>
<dbReference type="InterPro" id="IPR000719">
    <property type="entry name" value="Prot_kinase_dom"/>
</dbReference>
<evidence type="ECO:0000313" key="2">
    <source>
        <dbReference type="EMBL" id="KAG7090227.1"/>
    </source>
</evidence>
<dbReference type="InterPro" id="IPR051681">
    <property type="entry name" value="Ser/Thr_Kinases-Pseudokinases"/>
</dbReference>
<dbReference type="KEGG" id="more:E1B28_011827"/>
<dbReference type="RefSeq" id="XP_043006697.1">
    <property type="nucleotide sequence ID" value="XM_043156882.1"/>
</dbReference>
<gene>
    <name evidence="2" type="ORF">E1B28_011827</name>
</gene>
<dbReference type="Gene3D" id="1.10.510.10">
    <property type="entry name" value="Transferase(Phosphotransferase) domain 1"/>
    <property type="match status" value="1"/>
</dbReference>
<dbReference type="EMBL" id="CM032187">
    <property type="protein sequence ID" value="KAG7090227.1"/>
    <property type="molecule type" value="Genomic_DNA"/>
</dbReference>
<name>A0A9P7UQ06_9AGAR</name>
<dbReference type="SUPFAM" id="SSF56112">
    <property type="entry name" value="Protein kinase-like (PK-like)"/>
    <property type="match status" value="1"/>
</dbReference>
<evidence type="ECO:0000313" key="3">
    <source>
        <dbReference type="Proteomes" id="UP001049176"/>
    </source>
</evidence>
<keyword evidence="3" id="KW-1185">Reference proteome</keyword>
<reference evidence="2" key="1">
    <citation type="journal article" date="2021" name="Genome Biol. Evol.">
        <title>The assembled and annotated genome of the fairy-ring fungus Marasmius oreades.</title>
        <authorList>
            <person name="Hiltunen M."/>
            <person name="Ament-Velasquez S.L."/>
            <person name="Johannesson H."/>
        </authorList>
    </citation>
    <scope>NUCLEOTIDE SEQUENCE</scope>
    <source>
        <strain evidence="2">03SP1</strain>
    </source>
</reference>
<dbReference type="OrthoDB" id="3236663at2759"/>
<feature type="domain" description="Protein kinase" evidence="1">
    <location>
        <begin position="121"/>
        <end position="242"/>
    </location>
</feature>
<proteinExistence type="predicted"/>
<dbReference type="PANTHER" id="PTHR44329">
    <property type="entry name" value="SERINE/THREONINE-PROTEIN KINASE TNNI3K-RELATED"/>
    <property type="match status" value="1"/>
</dbReference>
<accession>A0A9P7UQ06</accession>
<organism evidence="2 3">
    <name type="scientific">Marasmius oreades</name>
    <name type="common">fairy-ring Marasmius</name>
    <dbReference type="NCBI Taxonomy" id="181124"/>
    <lineage>
        <taxon>Eukaryota</taxon>
        <taxon>Fungi</taxon>
        <taxon>Dikarya</taxon>
        <taxon>Basidiomycota</taxon>
        <taxon>Agaricomycotina</taxon>
        <taxon>Agaricomycetes</taxon>
        <taxon>Agaricomycetidae</taxon>
        <taxon>Agaricales</taxon>
        <taxon>Marasmiineae</taxon>
        <taxon>Marasmiaceae</taxon>
        <taxon>Marasmius</taxon>
    </lineage>
</organism>
<dbReference type="PROSITE" id="PS50011">
    <property type="entry name" value="PROTEIN_KINASE_DOM"/>
    <property type="match status" value="1"/>
</dbReference>
<dbReference type="Pfam" id="PF07714">
    <property type="entry name" value="PK_Tyr_Ser-Thr"/>
    <property type="match status" value="1"/>
</dbReference>
<comment type="caution">
    <text evidence="2">The sequence shown here is derived from an EMBL/GenBank/DDBJ whole genome shotgun (WGS) entry which is preliminary data.</text>
</comment>